<sequence length="148" mass="16652">APPKATLDSGLNTWLRLQNRFIGVRGKPDAALGLPEHQSLFDQIDGVFVSARDNVVCRLEPTTRQSLATKRIPEIRSHIDFIDHKATLRPGSCGECNFRRKAYSTAMLQLRPMNQSFSAEVVIANRFDFVKNMYIPDRIIVRETGGVP</sequence>
<protein>
    <submittedName>
        <fullName evidence="1">Uncharacterized protein</fullName>
    </submittedName>
</protein>
<feature type="non-terminal residue" evidence="1">
    <location>
        <position position="1"/>
    </location>
</feature>
<dbReference type="AlphaFoldDB" id="A0A0H5REU7"/>
<accession>A0A0H5REU7</accession>
<reference evidence="1" key="1">
    <citation type="submission" date="2015-04" db="EMBL/GenBank/DDBJ databases">
        <title>The genome sequence of the plant pathogenic Rhizarian Plasmodiophora brassicae reveals insights in its biotrophic life cycle and the origin of chitin synthesis.</title>
        <authorList>
            <person name="Schwelm A."/>
            <person name="Fogelqvist J."/>
            <person name="Knaust A."/>
            <person name="Julke S."/>
            <person name="Lilja T."/>
            <person name="Dhandapani V."/>
            <person name="Bonilla-Rosso G."/>
            <person name="Karlsson M."/>
            <person name="Shevchenko A."/>
            <person name="Choi S.R."/>
            <person name="Kim H.G."/>
            <person name="Park J.Y."/>
            <person name="Lim Y.P."/>
            <person name="Ludwig-Muller J."/>
            <person name="Dixelius C."/>
        </authorList>
    </citation>
    <scope>NUCLEOTIDE SEQUENCE</scope>
    <source>
        <tissue evidence="1">Potato root galls</tissue>
    </source>
</reference>
<evidence type="ECO:0000313" key="1">
    <source>
        <dbReference type="EMBL" id="CRZ12251.1"/>
    </source>
</evidence>
<organism evidence="1">
    <name type="scientific">Spongospora subterranea</name>
    <dbReference type="NCBI Taxonomy" id="70186"/>
    <lineage>
        <taxon>Eukaryota</taxon>
        <taxon>Sar</taxon>
        <taxon>Rhizaria</taxon>
        <taxon>Endomyxa</taxon>
        <taxon>Phytomyxea</taxon>
        <taxon>Plasmodiophorida</taxon>
        <taxon>Plasmodiophoridae</taxon>
        <taxon>Spongospora</taxon>
    </lineage>
</organism>
<dbReference type="EMBL" id="HACM01011809">
    <property type="protein sequence ID" value="CRZ12251.1"/>
    <property type="molecule type" value="Transcribed_RNA"/>
</dbReference>
<proteinExistence type="predicted"/>
<name>A0A0H5REU7_9EUKA</name>